<evidence type="ECO:0000313" key="1">
    <source>
        <dbReference type="EMBL" id="VAW45202.1"/>
    </source>
</evidence>
<dbReference type="GO" id="GO:0004425">
    <property type="term" value="F:indole-3-glycerol-phosphate synthase activity"/>
    <property type="evidence" value="ECO:0007669"/>
    <property type="project" value="UniProtKB-EC"/>
</dbReference>
<gene>
    <name evidence="1" type="ORF">MNBD_GAMMA04-1046</name>
</gene>
<dbReference type="AlphaFoldDB" id="A0A3B0W1Q9"/>
<keyword evidence="1" id="KW-0456">Lyase</keyword>
<organism evidence="1">
    <name type="scientific">hydrothermal vent metagenome</name>
    <dbReference type="NCBI Taxonomy" id="652676"/>
    <lineage>
        <taxon>unclassified sequences</taxon>
        <taxon>metagenomes</taxon>
        <taxon>ecological metagenomes</taxon>
    </lineage>
</organism>
<protein>
    <submittedName>
        <fullName evidence="1">Indole-3-glycerol phosphate synthase</fullName>
        <ecNumber evidence="1">4.1.1.48</ecNumber>
    </submittedName>
</protein>
<feature type="non-terminal residue" evidence="1">
    <location>
        <position position="30"/>
    </location>
</feature>
<accession>A0A3B0W1Q9</accession>
<name>A0A3B0W1Q9_9ZZZZ</name>
<proteinExistence type="predicted"/>
<dbReference type="EC" id="4.1.1.48" evidence="1"/>
<sequence>MSGTPTILKKIILRKLEEIQESCERVPLRE</sequence>
<reference evidence="1" key="1">
    <citation type="submission" date="2018-06" db="EMBL/GenBank/DDBJ databases">
        <authorList>
            <person name="Zhirakovskaya E."/>
        </authorList>
    </citation>
    <scope>NUCLEOTIDE SEQUENCE</scope>
</reference>
<dbReference type="EMBL" id="UOFB01000076">
    <property type="protein sequence ID" value="VAW45202.1"/>
    <property type="molecule type" value="Genomic_DNA"/>
</dbReference>